<proteinExistence type="predicted"/>
<dbReference type="Pfam" id="PF14206">
    <property type="entry name" value="Cys_rich_CPCC"/>
    <property type="match status" value="1"/>
</dbReference>
<dbReference type="GO" id="GO:0016787">
    <property type="term" value="F:hydrolase activity"/>
    <property type="evidence" value="ECO:0007669"/>
    <property type="project" value="UniProtKB-KW"/>
</dbReference>
<name>A0AAX2ZLU7_9FIRM</name>
<dbReference type="InterPro" id="IPR025983">
    <property type="entry name" value="Cys_rich_CPCC"/>
</dbReference>
<evidence type="ECO:0000259" key="1">
    <source>
        <dbReference type="Pfam" id="PF14206"/>
    </source>
</evidence>
<reference evidence="2 3" key="1">
    <citation type="journal article" date="2023" name="Int. J. Syst. Evol. Microbiol.">
        <title>Terrisporobacter hibernicus sp. nov., isolated from bovine faeces in Northern Ireland.</title>
        <authorList>
            <person name="Mitchell M."/>
            <person name="Nguyen S.V."/>
            <person name="Connor M."/>
            <person name="Fairley D.J."/>
            <person name="Donoghue O."/>
            <person name="Marshall H."/>
            <person name="Koolman L."/>
            <person name="McMullan G."/>
            <person name="Schaffer K.E."/>
            <person name="McGrath J.W."/>
            <person name="Fanning S."/>
        </authorList>
    </citation>
    <scope>NUCLEOTIDE SEQUENCE [LARGE SCALE GENOMIC DNA]</scope>
    <source>
        <strain evidence="2 3">MCA3</strain>
    </source>
</reference>
<accession>A0AAX2ZLU7</accession>
<evidence type="ECO:0000313" key="3">
    <source>
        <dbReference type="Proteomes" id="UP001198983"/>
    </source>
</evidence>
<dbReference type="Proteomes" id="UP001198983">
    <property type="component" value="Chromosome"/>
</dbReference>
<keyword evidence="3" id="KW-1185">Reference proteome</keyword>
<dbReference type="KEGG" id="tem:JW646_07325"/>
<evidence type="ECO:0000313" key="2">
    <source>
        <dbReference type="EMBL" id="UEL49765.1"/>
    </source>
</evidence>
<organism evidence="2 3">
    <name type="scientific">Terrisporobacter hibernicus</name>
    <dbReference type="NCBI Taxonomy" id="2813371"/>
    <lineage>
        <taxon>Bacteria</taxon>
        <taxon>Bacillati</taxon>
        <taxon>Bacillota</taxon>
        <taxon>Clostridia</taxon>
        <taxon>Peptostreptococcales</taxon>
        <taxon>Peptostreptococcaceae</taxon>
        <taxon>Terrisporobacter</taxon>
    </lineage>
</organism>
<keyword evidence="2" id="KW-0378">Hydrolase</keyword>
<sequence>MIKYACPCCGNLSLDEKPPGTFEICKICGWEDDEVQYNEPDYEGGANEISLNKARELYKENKLML</sequence>
<feature type="domain" description="Cysteine-rich CPCC" evidence="1">
    <location>
        <begin position="4"/>
        <end position="60"/>
    </location>
</feature>
<protein>
    <submittedName>
        <fullName evidence="2">Hydrolase</fullName>
    </submittedName>
</protein>
<dbReference type="EMBL" id="CP081135">
    <property type="protein sequence ID" value="UEL49765.1"/>
    <property type="molecule type" value="Genomic_DNA"/>
</dbReference>
<gene>
    <name evidence="2" type="ORF">JW646_07325</name>
</gene>
<dbReference type="AlphaFoldDB" id="A0AAX2ZLU7"/>